<dbReference type="GO" id="GO:0008233">
    <property type="term" value="F:peptidase activity"/>
    <property type="evidence" value="ECO:0007669"/>
    <property type="project" value="UniProtKB-KW"/>
</dbReference>
<dbReference type="Pfam" id="PF14223">
    <property type="entry name" value="Retrotran_gag_2"/>
    <property type="match status" value="1"/>
</dbReference>
<evidence type="ECO:0000256" key="2">
    <source>
        <dbReference type="SAM" id="MobiDB-lite"/>
    </source>
</evidence>
<dbReference type="GO" id="GO:0015074">
    <property type="term" value="P:DNA integration"/>
    <property type="evidence" value="ECO:0007669"/>
    <property type="project" value="InterPro"/>
</dbReference>
<dbReference type="InterPro" id="IPR012337">
    <property type="entry name" value="RNaseH-like_sf"/>
</dbReference>
<dbReference type="InterPro" id="IPR036397">
    <property type="entry name" value="RNaseH_sf"/>
</dbReference>
<dbReference type="InterPro" id="IPR057670">
    <property type="entry name" value="SH3_retrovirus"/>
</dbReference>
<feature type="region of interest" description="Disordered" evidence="2">
    <location>
        <begin position="746"/>
        <end position="835"/>
    </location>
</feature>
<reference evidence="4 5" key="2">
    <citation type="journal article" date="2017" name="Front. Plant Sci.">
        <title>Gene Classification and Mining of Molecular Markers Useful in Red Clover (Trifolium pratense) Breeding.</title>
        <authorList>
            <person name="Istvanek J."/>
            <person name="Dluhosova J."/>
            <person name="Dluhos P."/>
            <person name="Patkova L."/>
            <person name="Nedelnik J."/>
            <person name="Repkova J."/>
        </authorList>
    </citation>
    <scope>NUCLEOTIDE SEQUENCE [LARGE SCALE GENOMIC DNA]</scope>
    <source>
        <strain evidence="5">cv. Tatra</strain>
        <tissue evidence="4">Young leaves</tissue>
    </source>
</reference>
<proteinExistence type="predicted"/>
<feature type="compositionally biased region" description="Basic and acidic residues" evidence="2">
    <location>
        <begin position="770"/>
        <end position="779"/>
    </location>
</feature>
<dbReference type="Proteomes" id="UP000236291">
    <property type="component" value="Unassembled WGS sequence"/>
</dbReference>
<dbReference type="Pfam" id="PF22936">
    <property type="entry name" value="Pol_BBD"/>
    <property type="match status" value="1"/>
</dbReference>
<dbReference type="AlphaFoldDB" id="A0A2K3LCM1"/>
<dbReference type="Pfam" id="PF25597">
    <property type="entry name" value="SH3_retrovirus"/>
    <property type="match status" value="1"/>
</dbReference>
<comment type="caution">
    <text evidence="4">The sequence shown here is derived from an EMBL/GenBank/DDBJ whole genome shotgun (WGS) entry which is preliminary data.</text>
</comment>
<dbReference type="EMBL" id="ASHM01030395">
    <property type="protein sequence ID" value="PNX76291.1"/>
    <property type="molecule type" value="Genomic_DNA"/>
</dbReference>
<dbReference type="Gene3D" id="3.30.420.10">
    <property type="entry name" value="Ribonuclease H-like superfamily/Ribonuclease H"/>
    <property type="match status" value="1"/>
</dbReference>
<dbReference type="GO" id="GO:0006508">
    <property type="term" value="P:proteolysis"/>
    <property type="evidence" value="ECO:0007669"/>
    <property type="project" value="UniProtKB-KW"/>
</dbReference>
<dbReference type="Pfam" id="PF13976">
    <property type="entry name" value="gag_pre-integrs"/>
    <property type="match status" value="1"/>
</dbReference>
<dbReference type="InterPro" id="IPR054722">
    <property type="entry name" value="PolX-like_BBD"/>
</dbReference>
<protein>
    <submittedName>
        <fullName evidence="4">Gag/pol polyprotein-maize retrotransposon Hopscotch</fullName>
    </submittedName>
</protein>
<name>A0A2K3LCM1_TRIPR</name>
<feature type="domain" description="Integrase catalytic" evidence="3">
    <location>
        <begin position="492"/>
        <end position="658"/>
    </location>
</feature>
<evidence type="ECO:0000256" key="1">
    <source>
        <dbReference type="ARBA" id="ARBA00022670"/>
    </source>
</evidence>
<accession>A0A2K3LCM1</accession>
<dbReference type="PANTHER" id="PTHR42648">
    <property type="entry name" value="TRANSPOSASE, PUTATIVE-RELATED"/>
    <property type="match status" value="1"/>
</dbReference>
<reference evidence="4 5" key="1">
    <citation type="journal article" date="2014" name="Am. J. Bot.">
        <title>Genome assembly and annotation for red clover (Trifolium pratense; Fabaceae).</title>
        <authorList>
            <person name="Istvanek J."/>
            <person name="Jaros M."/>
            <person name="Krenek A."/>
            <person name="Repkova J."/>
        </authorList>
    </citation>
    <scope>NUCLEOTIDE SEQUENCE [LARGE SCALE GENOMIC DNA]</scope>
    <source>
        <strain evidence="5">cv. Tatra</strain>
        <tissue evidence="4">Young leaves</tissue>
    </source>
</reference>
<dbReference type="InterPro" id="IPR001584">
    <property type="entry name" value="Integrase_cat-core"/>
</dbReference>
<dbReference type="STRING" id="57577.A0A2K3LCM1"/>
<dbReference type="PANTHER" id="PTHR42648:SF26">
    <property type="entry name" value="INTEGRASE CATALYTIC DOMAIN-CONTAINING PROTEIN"/>
    <property type="match status" value="1"/>
</dbReference>
<evidence type="ECO:0000313" key="4">
    <source>
        <dbReference type="EMBL" id="PNX76291.1"/>
    </source>
</evidence>
<organism evidence="4 5">
    <name type="scientific">Trifolium pratense</name>
    <name type="common">Red clover</name>
    <dbReference type="NCBI Taxonomy" id="57577"/>
    <lineage>
        <taxon>Eukaryota</taxon>
        <taxon>Viridiplantae</taxon>
        <taxon>Streptophyta</taxon>
        <taxon>Embryophyta</taxon>
        <taxon>Tracheophyta</taxon>
        <taxon>Spermatophyta</taxon>
        <taxon>Magnoliopsida</taxon>
        <taxon>eudicotyledons</taxon>
        <taxon>Gunneridae</taxon>
        <taxon>Pentapetalae</taxon>
        <taxon>rosids</taxon>
        <taxon>fabids</taxon>
        <taxon>Fabales</taxon>
        <taxon>Fabaceae</taxon>
        <taxon>Papilionoideae</taxon>
        <taxon>50 kb inversion clade</taxon>
        <taxon>NPAAA clade</taxon>
        <taxon>Hologalegina</taxon>
        <taxon>IRL clade</taxon>
        <taxon>Trifolieae</taxon>
        <taxon>Trifolium</taxon>
    </lineage>
</organism>
<dbReference type="GO" id="GO:0003676">
    <property type="term" value="F:nucleic acid binding"/>
    <property type="evidence" value="ECO:0007669"/>
    <property type="project" value="InterPro"/>
</dbReference>
<dbReference type="InterPro" id="IPR039537">
    <property type="entry name" value="Retrotran_Ty1/copia-like"/>
</dbReference>
<keyword evidence="1" id="KW-0645">Protease</keyword>
<sequence length="835" mass="94875">MSSAANSNHKNDLPSTVSVKLDRDNYPLWQSMVLPIIRGARLDGYMLGKKKCPEEFITAADSSKKFNPEFEDWQAYDQQLLGWLRNSMTVGIATQLLHCETSMQLWDEAQSLAGAHTRSQITYLKSEFHSTRKGEMKMEDYLIKMKNLADKLKLAGNPISTSDLIIQTLNGLDSEYNPVVVKLSDQTTLSWVDLQAQLLTFENRIEQLNSLTNLTLNATANVAKKSDHRGNRFNSNNNWRGSNNNWRGSNFRGWRGGRGRGRSFKTTCQVCGLDNHIAIDCFYRFDKTYSRSNHSANNDKQGSHNAFLASQNSIEDYDWYFDSGASNHVTHQTDKFQNLSEHHGKNSLIVGNGEKLEIVATGSSKLKSLNLHDILYVPKITKNLLSVSKLAADNNILVEFDENCCFVKDKLTGKAILRGILKDGLYQLSEKDSSAYVSIKESWHRKLGHPNNKVLDIVLKSCNVKLSPSDQFSFCEACQYGKMHFLPFKTSFSHAKEILELVHTDVWGPAPIISSSGFKYYVHFIDDFTRFTWIYPLKQKSDTAHAFIQFKNMVENQFSKKIKTIQCDGGGEYKPVQKHAIEAGIQFRMSCPYTSQQNGRAERKHRHIAEFGLTLLAQAKMPLNYWWEAFSTAVYLINRLPSSVTHNKSPYSLLHKREPDYNSLKPFGCACYPFLKPYNKHKLQFHTTRCVFLGYSNSHKGYKCVNSHGRIFISRHVVFNEDHFPFHDGFLNTRVPLKTLTESPSSHFPLHAAGTPLREEVTPADNISNIDREATRDSAESSEDNINTEQDANEQTHDNGTDLATPDTRTGPAEAETSNNTHWMRTRSKDGIRKP</sequence>
<evidence type="ECO:0000313" key="5">
    <source>
        <dbReference type="Proteomes" id="UP000236291"/>
    </source>
</evidence>
<dbReference type="InterPro" id="IPR025724">
    <property type="entry name" value="GAG-pre-integrase_dom"/>
</dbReference>
<feature type="non-terminal residue" evidence="4">
    <location>
        <position position="835"/>
    </location>
</feature>
<evidence type="ECO:0000259" key="3">
    <source>
        <dbReference type="PROSITE" id="PS50994"/>
    </source>
</evidence>
<keyword evidence="1" id="KW-0378">Hydrolase</keyword>
<gene>
    <name evidence="4" type="ORF">L195_g032236</name>
</gene>
<dbReference type="SUPFAM" id="SSF53098">
    <property type="entry name" value="Ribonuclease H-like"/>
    <property type="match status" value="1"/>
</dbReference>
<dbReference type="PROSITE" id="PS50994">
    <property type="entry name" value="INTEGRASE"/>
    <property type="match status" value="1"/>
</dbReference>
<dbReference type="Pfam" id="PF00665">
    <property type="entry name" value="rve"/>
    <property type="match status" value="1"/>
</dbReference>